<reference evidence="2" key="1">
    <citation type="submission" date="2018-05" db="EMBL/GenBank/DDBJ databases">
        <authorList>
            <person name="Lanie J.A."/>
            <person name="Ng W.-L."/>
            <person name="Kazmierczak K.M."/>
            <person name="Andrzejewski T.M."/>
            <person name="Davidsen T.M."/>
            <person name="Wayne K.J."/>
            <person name="Tettelin H."/>
            <person name="Glass J.I."/>
            <person name="Rusch D."/>
            <person name="Podicherti R."/>
            <person name="Tsui H.-C.T."/>
            <person name="Winkler M.E."/>
        </authorList>
    </citation>
    <scope>NUCLEOTIDE SEQUENCE</scope>
</reference>
<organism evidence="2">
    <name type="scientific">marine metagenome</name>
    <dbReference type="NCBI Taxonomy" id="408172"/>
    <lineage>
        <taxon>unclassified sequences</taxon>
        <taxon>metagenomes</taxon>
        <taxon>ecological metagenomes</taxon>
    </lineage>
</organism>
<feature type="domain" description="Metallo-beta-lactamase" evidence="1">
    <location>
        <begin position="61"/>
        <end position="234"/>
    </location>
</feature>
<name>A0A381T4Z1_9ZZZZ</name>
<dbReference type="InterPro" id="IPR001279">
    <property type="entry name" value="Metallo-B-lactamas"/>
</dbReference>
<dbReference type="Gene3D" id="3.60.15.10">
    <property type="entry name" value="Ribonuclease Z/Hydroxyacylglutathione hydrolase-like"/>
    <property type="match status" value="1"/>
</dbReference>
<dbReference type="SMART" id="SM00849">
    <property type="entry name" value="Lactamase_B"/>
    <property type="match status" value="1"/>
</dbReference>
<dbReference type="PANTHER" id="PTHR42951">
    <property type="entry name" value="METALLO-BETA-LACTAMASE DOMAIN-CONTAINING"/>
    <property type="match status" value="1"/>
</dbReference>
<evidence type="ECO:0000313" key="2">
    <source>
        <dbReference type="EMBL" id="SVA11286.1"/>
    </source>
</evidence>
<dbReference type="InterPro" id="IPR050855">
    <property type="entry name" value="NDM-1-like"/>
</dbReference>
<dbReference type="PANTHER" id="PTHR42951:SF4">
    <property type="entry name" value="ACYL-COENZYME A THIOESTERASE MBLAC2"/>
    <property type="match status" value="1"/>
</dbReference>
<protein>
    <recommendedName>
        <fullName evidence="1">Metallo-beta-lactamase domain-containing protein</fullName>
    </recommendedName>
</protein>
<dbReference type="CDD" id="cd16282">
    <property type="entry name" value="metallo-hydrolase-like_MBL-fold"/>
    <property type="match status" value="1"/>
</dbReference>
<dbReference type="AlphaFoldDB" id="A0A381T4Z1"/>
<accession>A0A381T4Z1</accession>
<proteinExistence type="predicted"/>
<dbReference type="SUPFAM" id="SSF56281">
    <property type="entry name" value="Metallo-hydrolase/oxidoreductase"/>
    <property type="match status" value="1"/>
</dbReference>
<dbReference type="Pfam" id="PF00753">
    <property type="entry name" value="Lactamase_B"/>
    <property type="match status" value="1"/>
</dbReference>
<sequence length="299" mass="32588">MHTLKTLGSLTALVVLGSIMAMAAGQQVPRFTPEQEARLQIRGVKDGLYVIPGFDGGQSGGNVAVRVTDDGVIIVDNKFPYSFDFITEQVRKITDQPIKYVLNTHHHDDHSGSNADFLPTAEVIAHKNARANIVRNNQPGPPRVIFADETAVFVGGAEVQMFHFGRGHTNGDAVAYFPDLRTVHTGDLIVFGQRLDGSTLSPFWDFGNGGSVLEWPATLTGLLALDFDTVIPGHGPLLTKDDVRIFRGKMEIVIDRVRTEIAAGATRDDIGSRVDTADLDWPLAPSRFRNVFDELTGAQ</sequence>
<gene>
    <name evidence="2" type="ORF">METZ01_LOCUS64140</name>
</gene>
<dbReference type="InterPro" id="IPR036866">
    <property type="entry name" value="RibonucZ/Hydroxyglut_hydro"/>
</dbReference>
<dbReference type="EMBL" id="UINC01004037">
    <property type="protein sequence ID" value="SVA11286.1"/>
    <property type="molecule type" value="Genomic_DNA"/>
</dbReference>
<evidence type="ECO:0000259" key="1">
    <source>
        <dbReference type="SMART" id="SM00849"/>
    </source>
</evidence>